<organism evidence="1 2">
    <name type="scientific">Panagrellus redivivus</name>
    <name type="common">Microworm</name>
    <dbReference type="NCBI Taxonomy" id="6233"/>
    <lineage>
        <taxon>Eukaryota</taxon>
        <taxon>Metazoa</taxon>
        <taxon>Ecdysozoa</taxon>
        <taxon>Nematoda</taxon>
        <taxon>Chromadorea</taxon>
        <taxon>Rhabditida</taxon>
        <taxon>Tylenchina</taxon>
        <taxon>Panagrolaimomorpha</taxon>
        <taxon>Panagrolaimoidea</taxon>
        <taxon>Panagrolaimidae</taxon>
        <taxon>Panagrellus</taxon>
    </lineage>
</organism>
<proteinExistence type="predicted"/>
<accession>A0A7E4VST2</accession>
<sequence>MHATVRGCQLPRGANDKSIDTLATTIVFESDYDAAKDAETSEHAVRGDARPQVAANRKAVNAWHLGRISGYIAQQCVSKYW</sequence>
<reference evidence="1" key="1">
    <citation type="journal article" date="2013" name="Genetics">
        <title>The draft genome and transcriptome of Panagrellus redivivus are shaped by the harsh demands of a free-living lifestyle.</title>
        <authorList>
            <person name="Srinivasan J."/>
            <person name="Dillman A.R."/>
            <person name="Macchietto M.G."/>
            <person name="Heikkinen L."/>
            <person name="Lakso M."/>
            <person name="Fracchia K.M."/>
            <person name="Antoshechkin I."/>
            <person name="Mortazavi A."/>
            <person name="Wong G."/>
            <person name="Sternberg P.W."/>
        </authorList>
    </citation>
    <scope>NUCLEOTIDE SEQUENCE [LARGE SCALE GENOMIC DNA]</scope>
    <source>
        <strain evidence="1">MT8872</strain>
    </source>
</reference>
<evidence type="ECO:0000313" key="1">
    <source>
        <dbReference type="Proteomes" id="UP000492821"/>
    </source>
</evidence>
<name>A0A7E4VST2_PANRE</name>
<dbReference type="Proteomes" id="UP000492821">
    <property type="component" value="Unassembled WGS sequence"/>
</dbReference>
<dbReference type="WBParaSite" id="Pan_g2771.t1">
    <property type="protein sequence ID" value="Pan_g2771.t1"/>
    <property type="gene ID" value="Pan_g2771"/>
</dbReference>
<dbReference type="AlphaFoldDB" id="A0A7E4VST2"/>
<evidence type="ECO:0000313" key="2">
    <source>
        <dbReference type="WBParaSite" id="Pan_g2771.t1"/>
    </source>
</evidence>
<protein>
    <submittedName>
        <fullName evidence="2">Integrase</fullName>
    </submittedName>
</protein>
<reference evidence="2" key="2">
    <citation type="submission" date="2020-10" db="UniProtKB">
        <authorList>
            <consortium name="WormBaseParasite"/>
        </authorList>
    </citation>
    <scope>IDENTIFICATION</scope>
</reference>
<keyword evidence="1" id="KW-1185">Reference proteome</keyword>